<dbReference type="InterPro" id="IPR025406">
    <property type="entry name" value="DUF4132"/>
</dbReference>
<dbReference type="Proteomes" id="UP000660611">
    <property type="component" value="Unassembled WGS sequence"/>
</dbReference>
<sequence>MSPWLRSVLHPRRGGIVTPVRPLAGVEEAWAGLRRGVWSEDRAISERGYASRVWELVTSSSAEERAVGLRLLDPVHRIGTAEEDRRLVETCRARFEYLSGPAHEWLADFIVAAHGLVEGCRRILGGLHVELPYVGVGVFGRLRQLLVLADEPTYAQARDALLEVRDRLAARHTGGLRADLFWVTSFLLPLGPLAGDEERRAHGAALRYMVEFGHGDTHACGLAAGDLDTLERFLAANKRRVRWEFFGASGGGIYLASILEIAGAAAGPVLAGMKPAYPFEDHAHHNGVWCGLLAHVDDDAARDALRREREAGHPWATLGPLTDPAAFEPGTDPSTVTPVPEGVPRDYVPPAAAHPVWLGPTVPAASAPDLAVSPAAALAVSPATASAGSPTAALAGSPAAALAVVPVLRWRDEEREAADRQSTYEDGVQWDGVPISRCDTAQVTAWLEHREHWALPTTLPMLALAPLWTHERLMALGFEQHHYWVRLVPLLLLRHGTGHVAPLLAAFADPRSVEPALQAAQPVGHVSLTAPVVQAFAGKKLRRLARSWLLRHPAHAAAGAVALWSSTPKDAAVARVLRYLDAQGQRPLLLTQAGALADAAGGSLVNDLTALLDQDPGVATKLPAYVTSAPLPPLVASTATTGGTVADVRTVAAGPGTDVGAIAGAIAKPGTLSDAGTVADATTPAATDRTGADVAALTSVGPVTDATTPAATDRTGADVAALTGIGPVTDATTRTGTDAEVAADGAVVDGAVVDGGVGAIADAGAVEGLLVRLAVCDADSVHPGVLAAREAWTPESRAAFALELYERWLAAGAPAADGWCMQAVGLIGDDAGARRVAADAKHWPGQGASARAQAALDALRHRGTDAALIELNLLAEKSRFPVFKSVARQHIEAIADLRGLTPDELADRLVPTLGLDDDGGTVDTDAGTFRIAFDHQLLPVVRDAAGRVHADLPKPARGEDKQRHKRAKDRIAALRKEARASASLHVSRLERAMCTGRRVPADVFLDRFATHPWMSHLARRLVWGAFDGTTLVSTVRVAEDGTLATVTDEPATLPPGATLGVLHPLEFPTGTTATATGEPANLLPGATPGILHPLESPTSILTTNTLVTGTVTAGTIDAGTLHTGTLAAGTIDAGTLDMGTLAAWAEVFADYELLQPFEQLGRPFYELAAVERTAAAIDRFEGHKTTYAVLRGLERRGWIRWYDAAVQMAKPLGGGVHAVLETDPGWHASDTVDSALPQTVGSVVLAGAGNRTFADLPRVAFSELIHDLRIVT</sequence>
<comment type="caution">
    <text evidence="2">The sequence shown here is derived from an EMBL/GenBank/DDBJ whole genome shotgun (WGS) entry which is preliminary data.</text>
</comment>
<reference evidence="2" key="1">
    <citation type="submission" date="2021-01" db="EMBL/GenBank/DDBJ databases">
        <title>Whole genome shotgun sequence of Dactylosporangium siamense NBRC 106093.</title>
        <authorList>
            <person name="Komaki H."/>
            <person name="Tamura T."/>
        </authorList>
    </citation>
    <scope>NUCLEOTIDE SEQUENCE</scope>
    <source>
        <strain evidence="2">NBRC 106093</strain>
    </source>
</reference>
<evidence type="ECO:0000259" key="1">
    <source>
        <dbReference type="Pfam" id="PF13569"/>
    </source>
</evidence>
<protein>
    <recommendedName>
        <fullName evidence="1">DUF4132 domain-containing protein</fullName>
    </recommendedName>
</protein>
<evidence type="ECO:0000313" key="2">
    <source>
        <dbReference type="EMBL" id="GIG51937.1"/>
    </source>
</evidence>
<feature type="domain" description="DUF4132" evidence="1">
    <location>
        <begin position="1136"/>
        <end position="1198"/>
    </location>
</feature>
<dbReference type="Pfam" id="PF13569">
    <property type="entry name" value="DUF4132"/>
    <property type="match status" value="2"/>
</dbReference>
<dbReference type="AlphaFoldDB" id="A0A919PX64"/>
<organism evidence="2 3">
    <name type="scientific">Dactylosporangium siamense</name>
    <dbReference type="NCBI Taxonomy" id="685454"/>
    <lineage>
        <taxon>Bacteria</taxon>
        <taxon>Bacillati</taxon>
        <taxon>Actinomycetota</taxon>
        <taxon>Actinomycetes</taxon>
        <taxon>Micromonosporales</taxon>
        <taxon>Micromonosporaceae</taxon>
        <taxon>Dactylosporangium</taxon>
    </lineage>
</organism>
<gene>
    <name evidence="2" type="ORF">Dsi01nite_099780</name>
</gene>
<name>A0A919PX64_9ACTN</name>
<keyword evidence="3" id="KW-1185">Reference proteome</keyword>
<proteinExistence type="predicted"/>
<feature type="domain" description="DUF4132" evidence="1">
    <location>
        <begin position="946"/>
        <end position="1069"/>
    </location>
</feature>
<evidence type="ECO:0000313" key="3">
    <source>
        <dbReference type="Proteomes" id="UP000660611"/>
    </source>
</evidence>
<dbReference type="EMBL" id="BONQ01000166">
    <property type="protein sequence ID" value="GIG51937.1"/>
    <property type="molecule type" value="Genomic_DNA"/>
</dbReference>
<accession>A0A919PX64</accession>